<proteinExistence type="predicted"/>
<dbReference type="EMBL" id="PZBZ01000086">
    <property type="protein sequence ID" value="PTG11473.1"/>
    <property type="molecule type" value="Genomic_DNA"/>
</dbReference>
<sequence>MSKNYAQLENKVLSLFIENEKIKYKGEEFLILSSGKPRSRKGGEPKTDCYIKLQNTYNKEILEYKISCKLKSSNEFQENKIKAERAKEILGPDWENIISSTSQTIDHIFKNLPLNNPNGLKRNKNGHIVLGWKLEIATKPRTLSSKLKLSEEKIKDYIYKGLNQEEEKRDSFINKVKIINSGIANYILITEINDINKAEDVLDKAILIDDYKIEPHYLIFTANTYNIQKNKTDGNRPLAVRIEWELVNNELYPNIKYDSPLTEPSKSKNMKKLLDDIFKEHPNIKEQYT</sequence>
<evidence type="ECO:0000313" key="1">
    <source>
        <dbReference type="EMBL" id="PTG11473.1"/>
    </source>
</evidence>
<name>A0AAE5W741_STACR</name>
<dbReference type="Proteomes" id="UP000242704">
    <property type="component" value="Unassembled WGS sequence"/>
</dbReference>
<comment type="caution">
    <text evidence="1">The sequence shown here is derived from an EMBL/GenBank/DDBJ whole genome shotgun (WGS) entry which is preliminary data.</text>
</comment>
<reference evidence="1 2" key="1">
    <citation type="journal article" date="2016" name="Front. Microbiol.">
        <title>Comprehensive Phylogenetic Analysis of Bovine Non-aureus Staphylococci Species Based on Whole-Genome Sequencing.</title>
        <authorList>
            <person name="Naushad S."/>
            <person name="Barkema H.W."/>
            <person name="Luby C."/>
            <person name="Condas L.A."/>
            <person name="Nobrega D.B."/>
            <person name="Carson D.A."/>
            <person name="De Buck J."/>
        </authorList>
    </citation>
    <scope>NUCLEOTIDE SEQUENCE [LARGE SCALE GENOMIC DNA]</scope>
    <source>
        <strain evidence="1 2">SNUC 505</strain>
    </source>
</reference>
<protein>
    <submittedName>
        <fullName evidence="1">Uncharacterized protein</fullName>
    </submittedName>
</protein>
<evidence type="ECO:0000313" key="2">
    <source>
        <dbReference type="Proteomes" id="UP000242704"/>
    </source>
</evidence>
<organism evidence="1 2">
    <name type="scientific">Staphylococcus chromogenes</name>
    <name type="common">Staphylococcus hyicus subsp. chromogenes</name>
    <dbReference type="NCBI Taxonomy" id="46126"/>
    <lineage>
        <taxon>Bacteria</taxon>
        <taxon>Bacillati</taxon>
        <taxon>Bacillota</taxon>
        <taxon>Bacilli</taxon>
        <taxon>Bacillales</taxon>
        <taxon>Staphylococcaceae</taxon>
        <taxon>Staphylococcus</taxon>
    </lineage>
</organism>
<dbReference type="RefSeq" id="WP_107360845.1">
    <property type="nucleotide sequence ID" value="NZ_PZBZ01000086.1"/>
</dbReference>
<dbReference type="AlphaFoldDB" id="A0AAE5W741"/>
<accession>A0AAE5W741</accession>
<gene>
    <name evidence="1" type="ORF">BU653_10990</name>
</gene>